<proteinExistence type="predicted"/>
<sequence length="105" mass="11324">MRQAGKLSDLLAVHFTRTHPASRIRYIILHPGLTATGFTGQYNPTDTALVAAMRDRAQPIEAALTRILHHLDNPPTAPLTASCKTPNSTPGPLPSTQPPPTAWPK</sequence>
<keyword evidence="3" id="KW-1185">Reference proteome</keyword>
<dbReference type="EMBL" id="QQBC01000006">
    <property type="protein sequence ID" value="RDI65185.1"/>
    <property type="molecule type" value="Genomic_DNA"/>
</dbReference>
<dbReference type="RefSeq" id="WP_068007362.1">
    <property type="nucleotide sequence ID" value="NZ_QQBC01000006.1"/>
</dbReference>
<evidence type="ECO:0008006" key="4">
    <source>
        <dbReference type="Google" id="ProtNLM"/>
    </source>
</evidence>
<reference evidence="2 3" key="1">
    <citation type="submission" date="2018-07" db="EMBL/GenBank/DDBJ databases">
        <title>Genomic Encyclopedia of Type Strains, Phase IV (KMG-IV): sequencing the most valuable type-strain genomes for metagenomic binning, comparative biology and taxonomic classification.</title>
        <authorList>
            <person name="Goeker M."/>
        </authorList>
    </citation>
    <scope>NUCLEOTIDE SEQUENCE [LARGE SCALE GENOMIC DNA]</scope>
    <source>
        <strain evidence="2 3">DSM 44290</strain>
    </source>
</reference>
<feature type="compositionally biased region" description="Pro residues" evidence="1">
    <location>
        <begin position="89"/>
        <end position="105"/>
    </location>
</feature>
<dbReference type="AlphaFoldDB" id="A0A370I369"/>
<evidence type="ECO:0000313" key="2">
    <source>
        <dbReference type="EMBL" id="RDI65185.1"/>
    </source>
</evidence>
<dbReference type="Proteomes" id="UP000254869">
    <property type="component" value="Unassembled WGS sequence"/>
</dbReference>
<comment type="caution">
    <text evidence="2">The sequence shown here is derived from an EMBL/GenBank/DDBJ whole genome shotgun (WGS) entry which is preliminary data.</text>
</comment>
<gene>
    <name evidence="2" type="ORF">DFR76_10654</name>
</gene>
<evidence type="ECO:0000256" key="1">
    <source>
        <dbReference type="SAM" id="MobiDB-lite"/>
    </source>
</evidence>
<dbReference type="STRING" id="1210086.GCA_001613105_07228"/>
<name>A0A370I369_9NOCA</name>
<evidence type="ECO:0000313" key="3">
    <source>
        <dbReference type="Proteomes" id="UP000254869"/>
    </source>
</evidence>
<feature type="region of interest" description="Disordered" evidence="1">
    <location>
        <begin position="71"/>
        <end position="105"/>
    </location>
</feature>
<protein>
    <recommendedName>
        <fullName evidence="4">Short subunit dehydrogenase</fullName>
    </recommendedName>
</protein>
<organism evidence="2 3">
    <name type="scientific">Nocardia pseudobrasiliensis</name>
    <dbReference type="NCBI Taxonomy" id="45979"/>
    <lineage>
        <taxon>Bacteria</taxon>
        <taxon>Bacillati</taxon>
        <taxon>Actinomycetota</taxon>
        <taxon>Actinomycetes</taxon>
        <taxon>Mycobacteriales</taxon>
        <taxon>Nocardiaceae</taxon>
        <taxon>Nocardia</taxon>
    </lineage>
</organism>
<accession>A0A370I369</accession>